<dbReference type="EMBL" id="FOUY01000006">
    <property type="protein sequence ID" value="SFM99922.1"/>
    <property type="molecule type" value="Genomic_DNA"/>
</dbReference>
<name>A0A1I4VFF7_PSUAM</name>
<dbReference type="Proteomes" id="UP000199614">
    <property type="component" value="Unassembled WGS sequence"/>
</dbReference>
<dbReference type="AlphaFoldDB" id="A0A1I4VFF7"/>
<keyword evidence="3" id="KW-1185">Reference proteome</keyword>
<evidence type="ECO:0000256" key="1">
    <source>
        <dbReference type="SAM" id="MobiDB-lite"/>
    </source>
</evidence>
<feature type="region of interest" description="Disordered" evidence="1">
    <location>
        <begin position="15"/>
        <end position="34"/>
    </location>
</feature>
<protein>
    <submittedName>
        <fullName evidence="2">Uncharacterized protein</fullName>
    </submittedName>
</protein>
<evidence type="ECO:0000313" key="3">
    <source>
        <dbReference type="Proteomes" id="UP000199614"/>
    </source>
</evidence>
<dbReference type="STRING" id="260086.SAMN05216207_100630"/>
<reference evidence="2 3" key="1">
    <citation type="submission" date="2016-10" db="EMBL/GenBank/DDBJ databases">
        <authorList>
            <person name="de Groot N.N."/>
        </authorList>
    </citation>
    <scope>NUCLEOTIDE SEQUENCE [LARGE SCALE GENOMIC DNA]</scope>
    <source>
        <strain evidence="2 3">CGMCC 4.1877</strain>
    </source>
</reference>
<organism evidence="2 3">
    <name type="scientific">Pseudonocardia ammonioxydans</name>
    <dbReference type="NCBI Taxonomy" id="260086"/>
    <lineage>
        <taxon>Bacteria</taxon>
        <taxon>Bacillati</taxon>
        <taxon>Actinomycetota</taxon>
        <taxon>Actinomycetes</taxon>
        <taxon>Pseudonocardiales</taxon>
        <taxon>Pseudonocardiaceae</taxon>
        <taxon>Pseudonocardia</taxon>
    </lineage>
</organism>
<sequence length="53" mass="5655">MILLVSGVCVVRPAGESSGTGARASGSARVRDRRRGSVARRFVRNVVTGRDVR</sequence>
<feature type="compositionally biased region" description="Low complexity" evidence="1">
    <location>
        <begin position="15"/>
        <end position="28"/>
    </location>
</feature>
<gene>
    <name evidence="2" type="ORF">SAMN05216207_100630</name>
</gene>
<evidence type="ECO:0000313" key="2">
    <source>
        <dbReference type="EMBL" id="SFM99922.1"/>
    </source>
</evidence>
<accession>A0A1I4VFF7</accession>
<proteinExistence type="predicted"/>